<evidence type="ECO:0000256" key="7">
    <source>
        <dbReference type="ARBA" id="ARBA00023136"/>
    </source>
</evidence>
<feature type="region of interest" description="Disordered" evidence="10">
    <location>
        <begin position="502"/>
        <end position="682"/>
    </location>
</feature>
<keyword evidence="6" id="KW-0297">G-protein coupled receptor</keyword>
<protein>
    <submittedName>
        <fullName evidence="12">Uncharacterized protein</fullName>
    </submittedName>
</protein>
<feature type="compositionally biased region" description="Basic and acidic residues" evidence="10">
    <location>
        <begin position="800"/>
        <end position="813"/>
    </location>
</feature>
<feature type="transmembrane region" description="Helical" evidence="11">
    <location>
        <begin position="141"/>
        <end position="161"/>
    </location>
</feature>
<feature type="transmembrane region" description="Helical" evidence="11">
    <location>
        <begin position="20"/>
        <end position="40"/>
    </location>
</feature>
<dbReference type="PANTHER" id="PTHR28097:SF1">
    <property type="entry name" value="PHEROMONE A FACTOR RECEPTOR"/>
    <property type="match status" value="1"/>
</dbReference>
<comment type="subcellular location">
    <subcellularLocation>
        <location evidence="1">Membrane</location>
        <topology evidence="1">Multi-pass membrane protein</topology>
    </subcellularLocation>
</comment>
<dbReference type="AlphaFoldDB" id="A0A4Q4TEI1"/>
<dbReference type="PANTHER" id="PTHR28097">
    <property type="entry name" value="PHEROMONE A FACTOR RECEPTOR"/>
    <property type="match status" value="1"/>
</dbReference>
<evidence type="ECO:0000256" key="10">
    <source>
        <dbReference type="SAM" id="MobiDB-lite"/>
    </source>
</evidence>
<keyword evidence="8" id="KW-0675">Receptor</keyword>
<evidence type="ECO:0000256" key="6">
    <source>
        <dbReference type="ARBA" id="ARBA00023040"/>
    </source>
</evidence>
<feature type="transmembrane region" description="Helical" evidence="11">
    <location>
        <begin position="320"/>
        <end position="340"/>
    </location>
</feature>
<keyword evidence="3" id="KW-0589">Pheromone response</keyword>
<feature type="compositionally biased region" description="Low complexity" evidence="10">
    <location>
        <begin position="665"/>
        <end position="682"/>
    </location>
</feature>
<feature type="compositionally biased region" description="Polar residues" evidence="10">
    <location>
        <begin position="638"/>
        <end position="649"/>
    </location>
</feature>
<dbReference type="OrthoDB" id="2874149at2759"/>
<evidence type="ECO:0000256" key="5">
    <source>
        <dbReference type="ARBA" id="ARBA00022989"/>
    </source>
</evidence>
<organism evidence="12 13">
    <name type="scientific">Monosporascus ibericus</name>
    <dbReference type="NCBI Taxonomy" id="155417"/>
    <lineage>
        <taxon>Eukaryota</taxon>
        <taxon>Fungi</taxon>
        <taxon>Dikarya</taxon>
        <taxon>Ascomycota</taxon>
        <taxon>Pezizomycotina</taxon>
        <taxon>Sordariomycetes</taxon>
        <taxon>Xylariomycetidae</taxon>
        <taxon>Xylariales</taxon>
        <taxon>Xylariales incertae sedis</taxon>
        <taxon>Monosporascus</taxon>
    </lineage>
</organism>
<evidence type="ECO:0000256" key="3">
    <source>
        <dbReference type="ARBA" id="ARBA00022507"/>
    </source>
</evidence>
<keyword evidence="4 11" id="KW-0812">Transmembrane</keyword>
<dbReference type="GO" id="GO:0004932">
    <property type="term" value="F:mating-type factor pheromone receptor activity"/>
    <property type="evidence" value="ECO:0007669"/>
    <property type="project" value="InterPro"/>
</dbReference>
<feature type="compositionally biased region" description="Polar residues" evidence="10">
    <location>
        <begin position="853"/>
        <end position="862"/>
    </location>
</feature>
<sequence length="929" mass="99764">MATPDPTTPLLDHPPTNPKLLANLIARVLFAALGTCLCWVPLRLLARNGEFAAVVLTTTVCILNLTTVVNSLLWRSDDWRSWPSGRGLCDLEVYLLQPLNTAYAAAVFALVRRLAGQVRLATALPAPVAASRRRALRRRAVMMQSLVIFSVPVVQIAFTWFDIAQRFVVAALVGCSAVYDNSWPKVLVFDVPPAAFAVAAVPYAYLTYARYRAISQVTRSALGPSNIPAALRASRTRRRLYNMCLAILTAYLPLQLFYLSAGVRETAAASAYRAYDLERVHGEDGSRLSGDGSSGGSRNGNPYPWSAILFVPSWLVPASAMNQAYVAIATTVVIFVFFGLGEEARGTYRRCALRIGLGRWWPALRSDEGGRDFPANRRPEGFSHRRGNTADDTVDLDDILREGCQSGQDTAYAPVPPRTAARYHRTRTSHRHTHSYVNATKINNNSNKRKNQARPEPASSAGAGSLASVPPSPLESMAVIRPIVPPRGSSLRDTGVRRFRLSSMPPSLTLPSLPSVISLGRRGKGRARSGRRDRSMKATTGAEGRIEKGTRTESGTATSISDPERAYEPDAENDPDHEHDGTPMLPLRKIQRTARVASPPPAPFPSRPHAIAQAQHQHNPNYRPRTPTPWSRPETQFPPRTSSLTSASTMPADVAAPGPAESPRTPATGTPSPSLSLSLTASRDAVQPRDLLSDADGSMSAASVSVQVSGSGSASVGASVRGRGQAQTVCVRMSPAAEQRRARRVSTATGGVPLSEVGSLASPRLYVPVSVLAGTEEGGLKHRGNRDSRDGGENAAAVAHQDDRGQSADEQHRHLINQNRTPQHQQTQTLDGSSGEPAVEENTHTATTTATHPNSSSCSTRTTADDLPPPAQHPQPASWIELGTASRVAVRGRRVRPSLVLNATAIMNSITNTDSNTPPSGEGVTPGQQ</sequence>
<feature type="compositionally biased region" description="Polar residues" evidence="10">
    <location>
        <begin position="437"/>
        <end position="446"/>
    </location>
</feature>
<comment type="similarity">
    <text evidence="2">Belongs to the G-protein coupled receptor 4 family.</text>
</comment>
<evidence type="ECO:0000256" key="11">
    <source>
        <dbReference type="SAM" id="Phobius"/>
    </source>
</evidence>
<evidence type="ECO:0000256" key="2">
    <source>
        <dbReference type="ARBA" id="ARBA00011085"/>
    </source>
</evidence>
<evidence type="ECO:0000256" key="8">
    <source>
        <dbReference type="ARBA" id="ARBA00023170"/>
    </source>
</evidence>
<feature type="compositionally biased region" description="Polar residues" evidence="10">
    <location>
        <begin position="816"/>
        <end position="832"/>
    </location>
</feature>
<proteinExistence type="inferred from homology"/>
<dbReference type="Proteomes" id="UP000293360">
    <property type="component" value="Unassembled WGS sequence"/>
</dbReference>
<gene>
    <name evidence="12" type="ORF">DL764_004688</name>
</gene>
<feature type="compositionally biased region" description="Basic residues" evidence="10">
    <location>
        <begin position="421"/>
        <end position="434"/>
    </location>
</feature>
<dbReference type="GO" id="GO:0005886">
    <property type="term" value="C:plasma membrane"/>
    <property type="evidence" value="ECO:0007669"/>
    <property type="project" value="TreeGrafter"/>
</dbReference>
<feature type="compositionally biased region" description="Basic and acidic residues" evidence="10">
    <location>
        <begin position="562"/>
        <end position="581"/>
    </location>
</feature>
<reference evidence="12 13" key="1">
    <citation type="submission" date="2018-06" db="EMBL/GenBank/DDBJ databases">
        <title>Complete Genomes of Monosporascus.</title>
        <authorList>
            <person name="Robinson A.J."/>
            <person name="Natvig D.O."/>
        </authorList>
    </citation>
    <scope>NUCLEOTIDE SEQUENCE [LARGE SCALE GENOMIC DNA]</scope>
    <source>
        <strain evidence="12 13">CBS 110550</strain>
    </source>
</reference>
<dbReference type="Pfam" id="PF02076">
    <property type="entry name" value="STE3"/>
    <property type="match status" value="1"/>
</dbReference>
<feature type="region of interest" description="Disordered" evidence="10">
    <location>
        <begin position="910"/>
        <end position="929"/>
    </location>
</feature>
<feature type="transmembrane region" description="Helical" evidence="11">
    <location>
        <begin position="52"/>
        <end position="74"/>
    </location>
</feature>
<feature type="compositionally biased region" description="Low complexity" evidence="10">
    <location>
        <begin position="502"/>
        <end position="520"/>
    </location>
</feature>
<feature type="region of interest" description="Disordered" evidence="10">
    <location>
        <begin position="777"/>
        <end position="880"/>
    </location>
</feature>
<evidence type="ECO:0000256" key="9">
    <source>
        <dbReference type="ARBA" id="ARBA00023224"/>
    </source>
</evidence>
<keyword evidence="13" id="KW-1185">Reference proteome</keyword>
<accession>A0A4Q4TEI1</accession>
<feature type="transmembrane region" description="Helical" evidence="11">
    <location>
        <begin position="240"/>
        <end position="258"/>
    </location>
</feature>
<evidence type="ECO:0000313" key="13">
    <source>
        <dbReference type="Proteomes" id="UP000293360"/>
    </source>
</evidence>
<feature type="region of interest" description="Disordered" evidence="10">
    <location>
        <begin position="407"/>
        <end position="471"/>
    </location>
</feature>
<dbReference type="InterPro" id="IPR001499">
    <property type="entry name" value="GPCR_STE3"/>
</dbReference>
<evidence type="ECO:0000256" key="4">
    <source>
        <dbReference type="ARBA" id="ARBA00022692"/>
    </source>
</evidence>
<dbReference type="EMBL" id="QJNU01000228">
    <property type="protein sequence ID" value="RYP04094.1"/>
    <property type="molecule type" value="Genomic_DNA"/>
</dbReference>
<feature type="transmembrane region" description="Helical" evidence="11">
    <location>
        <begin position="94"/>
        <end position="111"/>
    </location>
</feature>
<keyword evidence="9" id="KW-0807">Transducer</keyword>
<feature type="compositionally biased region" description="Polar residues" evidence="10">
    <location>
        <begin position="910"/>
        <end position="919"/>
    </location>
</feature>
<dbReference type="GO" id="GO:0000750">
    <property type="term" value="P:pheromone-dependent signal transduction involved in conjugation with cellular fusion"/>
    <property type="evidence" value="ECO:0007669"/>
    <property type="project" value="TreeGrafter"/>
</dbReference>
<keyword evidence="5 11" id="KW-1133">Transmembrane helix</keyword>
<comment type="caution">
    <text evidence="12">The sequence shown here is derived from an EMBL/GenBank/DDBJ whole genome shotgun (WGS) entry which is preliminary data.</text>
</comment>
<feature type="compositionally biased region" description="Polar residues" evidence="10">
    <location>
        <begin position="552"/>
        <end position="561"/>
    </location>
</feature>
<feature type="transmembrane region" description="Helical" evidence="11">
    <location>
        <begin position="186"/>
        <end position="206"/>
    </location>
</feature>
<evidence type="ECO:0000313" key="12">
    <source>
        <dbReference type="EMBL" id="RYP04094.1"/>
    </source>
</evidence>
<keyword evidence="7 11" id="KW-0472">Membrane</keyword>
<feature type="compositionally biased region" description="Low complexity" evidence="10">
    <location>
        <begin position="454"/>
        <end position="469"/>
    </location>
</feature>
<evidence type="ECO:0000256" key="1">
    <source>
        <dbReference type="ARBA" id="ARBA00004141"/>
    </source>
</evidence>
<name>A0A4Q4TEI1_9PEZI</name>